<feature type="transmembrane region" description="Helical" evidence="1">
    <location>
        <begin position="156"/>
        <end position="176"/>
    </location>
</feature>
<feature type="transmembrane region" description="Helical" evidence="1">
    <location>
        <begin position="270"/>
        <end position="287"/>
    </location>
</feature>
<evidence type="ECO:0000256" key="1">
    <source>
        <dbReference type="SAM" id="Phobius"/>
    </source>
</evidence>
<feature type="transmembrane region" description="Helical" evidence="1">
    <location>
        <begin position="38"/>
        <end position="59"/>
    </location>
</feature>
<evidence type="ECO:0000313" key="2">
    <source>
        <dbReference type="EMBL" id="HEU97540.1"/>
    </source>
</evidence>
<feature type="transmembrane region" description="Helical" evidence="1">
    <location>
        <begin position="131"/>
        <end position="150"/>
    </location>
</feature>
<comment type="caution">
    <text evidence="2">The sequence shown here is derived from an EMBL/GenBank/DDBJ whole genome shotgun (WGS) entry which is preliminary data.</text>
</comment>
<gene>
    <name evidence="2" type="ORF">ENO36_01615</name>
</gene>
<sequence>MDKPMRIISASVFAFSFTTAVINLTSGLRVYSLSGSPALLSLTTLAYNLFYTLTSYYYGKIAYKRLSISELILASFIIIGVSSISMALLENPYAVIAMNAVFGSGAALGSPTLTAALVNHLMKDNVAVTRYNILVSLGTIFGYLTASFLGFLPSSIILILNGSILLFFAPFSLTLPSKFKVKMPEKVALAPMLSHLVGRMRTLPAEIIHWEKLISFGEVGKEMRKMMRAKMSRASTLTLLGTIVLFTAINIFFTPMPAYLRMLGYSDKDIYAFYLLSNFTTLLLYDFTKKAVGDWEQTWRVLITSVSFRPFLFLLPLTTRIFSPSIVFGTLYVSIGATWAGISASLPVISMMHSTPEKKGESVSKMNAMTSLGAIIGSFIASILSIYGILYTSLLASATVAAALYIYRKASQSPVD</sequence>
<feature type="transmembrane region" description="Helical" evidence="1">
    <location>
        <begin position="71"/>
        <end position="89"/>
    </location>
</feature>
<feature type="transmembrane region" description="Helical" evidence="1">
    <location>
        <begin position="366"/>
        <end position="383"/>
    </location>
</feature>
<feature type="transmembrane region" description="Helical" evidence="1">
    <location>
        <begin position="299"/>
        <end position="319"/>
    </location>
</feature>
<dbReference type="InterPro" id="IPR052528">
    <property type="entry name" value="Sugar_transport-like"/>
</dbReference>
<dbReference type="PANTHER" id="PTHR23526">
    <property type="entry name" value="INTEGRAL MEMBRANE TRANSPORT PROTEIN-RELATED"/>
    <property type="match status" value="1"/>
</dbReference>
<organism evidence="2">
    <name type="scientific">Fervidicoccus fontis</name>
    <dbReference type="NCBI Taxonomy" id="683846"/>
    <lineage>
        <taxon>Archaea</taxon>
        <taxon>Thermoproteota</taxon>
        <taxon>Thermoprotei</taxon>
        <taxon>Fervidicoccales</taxon>
        <taxon>Fervidicoccaceae</taxon>
        <taxon>Fervidicoccus</taxon>
    </lineage>
</organism>
<dbReference type="GO" id="GO:0022857">
    <property type="term" value="F:transmembrane transporter activity"/>
    <property type="evidence" value="ECO:0007669"/>
    <property type="project" value="InterPro"/>
</dbReference>
<dbReference type="SUPFAM" id="SSF103473">
    <property type="entry name" value="MFS general substrate transporter"/>
    <property type="match status" value="1"/>
</dbReference>
<protein>
    <submittedName>
        <fullName evidence="2">MFS transporter</fullName>
    </submittedName>
</protein>
<feature type="transmembrane region" description="Helical" evidence="1">
    <location>
        <begin position="95"/>
        <end position="119"/>
    </location>
</feature>
<dbReference type="PANTHER" id="PTHR23526:SF2">
    <property type="entry name" value="MAJOR FACILITATOR SUPERFAMILY (MFS) PROFILE DOMAIN-CONTAINING PROTEIN"/>
    <property type="match status" value="1"/>
</dbReference>
<dbReference type="InterPro" id="IPR011701">
    <property type="entry name" value="MFS"/>
</dbReference>
<dbReference type="Pfam" id="PF07690">
    <property type="entry name" value="MFS_1"/>
    <property type="match status" value="1"/>
</dbReference>
<dbReference type="AlphaFoldDB" id="A0A7C2YZ08"/>
<keyword evidence="1" id="KW-0472">Membrane</keyword>
<accession>A0A7C2YZ08</accession>
<dbReference type="Gene3D" id="1.20.1250.20">
    <property type="entry name" value="MFS general substrate transporter like domains"/>
    <property type="match status" value="1"/>
</dbReference>
<feature type="transmembrane region" description="Helical" evidence="1">
    <location>
        <begin position="234"/>
        <end position="258"/>
    </location>
</feature>
<feature type="transmembrane region" description="Helical" evidence="1">
    <location>
        <begin position="325"/>
        <end position="346"/>
    </location>
</feature>
<feature type="transmembrane region" description="Helical" evidence="1">
    <location>
        <begin position="7"/>
        <end position="26"/>
    </location>
</feature>
<proteinExistence type="predicted"/>
<dbReference type="InterPro" id="IPR036259">
    <property type="entry name" value="MFS_trans_sf"/>
</dbReference>
<dbReference type="Proteomes" id="UP000885664">
    <property type="component" value="Unassembled WGS sequence"/>
</dbReference>
<keyword evidence="1" id="KW-1133">Transmembrane helix</keyword>
<keyword evidence="1" id="KW-0812">Transmembrane</keyword>
<name>A0A7C2YZ08_9CREN</name>
<dbReference type="EMBL" id="DSFE01000039">
    <property type="protein sequence ID" value="HEU97540.1"/>
    <property type="molecule type" value="Genomic_DNA"/>
</dbReference>
<reference evidence="2" key="1">
    <citation type="journal article" date="2020" name="mSystems">
        <title>Genome- and Community-Level Interaction Insights into Carbon Utilization and Element Cycling Functions of Hydrothermarchaeota in Hydrothermal Sediment.</title>
        <authorList>
            <person name="Zhou Z."/>
            <person name="Liu Y."/>
            <person name="Xu W."/>
            <person name="Pan J."/>
            <person name="Luo Z.H."/>
            <person name="Li M."/>
        </authorList>
    </citation>
    <scope>NUCLEOTIDE SEQUENCE [LARGE SCALE GENOMIC DNA]</scope>
    <source>
        <strain evidence="2">SpSt-1259</strain>
    </source>
</reference>